<dbReference type="AlphaFoldDB" id="A0A6I6EXU3"/>
<evidence type="ECO:0000313" key="2">
    <source>
        <dbReference type="EMBL" id="QGU95101.1"/>
    </source>
</evidence>
<keyword evidence="3" id="KW-1185">Reference proteome</keyword>
<accession>A0A6I6EXU3</accession>
<reference evidence="2 3" key="1">
    <citation type="submission" date="2019-12" db="EMBL/GenBank/DDBJ databases">
        <title>Genome sequenceing of Clostridium bovifaecis.</title>
        <authorList>
            <person name="Yao Y."/>
        </authorList>
    </citation>
    <scope>NUCLEOTIDE SEQUENCE [LARGE SCALE GENOMIC DNA]</scope>
    <source>
        <strain evidence="2 3">BXX</strain>
    </source>
</reference>
<organism evidence="2 3">
    <name type="scientific">Clostridium bovifaecis</name>
    <dbReference type="NCBI Taxonomy" id="2184719"/>
    <lineage>
        <taxon>Bacteria</taxon>
        <taxon>Bacillati</taxon>
        <taxon>Bacillota</taxon>
        <taxon>Clostridia</taxon>
        <taxon>Eubacteriales</taxon>
        <taxon>Clostridiaceae</taxon>
        <taxon>Clostridium</taxon>
    </lineage>
</organism>
<name>A0A6I6EXU3_9CLOT</name>
<dbReference type="Proteomes" id="UP000422764">
    <property type="component" value="Chromosome"/>
</dbReference>
<evidence type="ECO:0000313" key="3">
    <source>
        <dbReference type="Proteomes" id="UP000422764"/>
    </source>
</evidence>
<gene>
    <name evidence="2" type="ORF">GOM49_08360</name>
</gene>
<protein>
    <submittedName>
        <fullName evidence="2">Uncharacterized protein</fullName>
    </submittedName>
</protein>
<sequence>MGTAITLFIIGVSLILLNFRAIVKEKNSFQGMLNRAEVDMEEVEVEIGKLRKEFAETLLEIQTQIVNLEKGIINNKNHTKDRLDEVHIKNYKDSINYNDIINDIVDIDFNKIKSLKQETNDEDIIIEELDKNETVQESENKESGNNSIRIKEVERLLDQDFSIEEISNMLKIGKGEILLIKELYLK</sequence>
<evidence type="ECO:0000256" key="1">
    <source>
        <dbReference type="SAM" id="Coils"/>
    </source>
</evidence>
<proteinExistence type="predicted"/>
<feature type="coiled-coil region" evidence="1">
    <location>
        <begin position="26"/>
        <end position="60"/>
    </location>
</feature>
<keyword evidence="1" id="KW-0175">Coiled coil</keyword>
<dbReference type="EMBL" id="CP046522">
    <property type="protein sequence ID" value="QGU95101.1"/>
    <property type="molecule type" value="Genomic_DNA"/>
</dbReference>